<reference evidence="3 4" key="1">
    <citation type="submission" date="2012-11" db="EMBL/GenBank/DDBJ databases">
        <authorList>
            <person name="Huguet-Tapia J.C."/>
            <person name="Durkin A.S."/>
            <person name="Pettis G.S."/>
            <person name="Badger J.H."/>
        </authorList>
    </citation>
    <scope>NUCLEOTIDE SEQUENCE [LARGE SCALE GENOMIC DNA]</scope>
    <source>
        <strain evidence="3 4">91-03</strain>
    </source>
</reference>
<sequence>MGVGAPCPAPHNPPPPPHKIRHPPYDVLRESPGDTRGPTGWFARNACSYGGPMPIATPHTAPHTARRTGAAVALALLAALVPVQHAQATPSDPLQRDADAVRDAGVTGVSVRLDTPLRSRTARSGVGDLVTGAPVPADEYIRIGSTTKTYVATVVLQLVGERRLSLDDTVERWLPGVVRGNGNDGRRVTVRQLLQHTSGLPDYIADVLPDFSAAGYLKHRSTTYTSQERVAFAMSHPPVFEPGDRWEYSNTNYILAGMVIEAVTGRPWDQEVAARILRPLGLTRTFTPGDDPRLPRPHARNYQQFPQAQRSQRAQRTGSGGGRPTDTTLAYLPFDGDADGAIISTAAETNRFFAALLGGKLLAPAQLAEMRRTVAVPDAAGDVPGSRYGLGIGWTPLSCGGGYWGHSGSGLGYLAWPATTYDGRASVTVAVHSRPADEKSAVRHIRAITDLVDNALCAGSER</sequence>
<dbReference type="MEROPS" id="S12.003"/>
<dbReference type="PANTHER" id="PTHR46825">
    <property type="entry name" value="D-ALANYL-D-ALANINE-CARBOXYPEPTIDASE/ENDOPEPTIDASE AMPH"/>
    <property type="match status" value="1"/>
</dbReference>
<dbReference type="InterPro" id="IPR012338">
    <property type="entry name" value="Beta-lactam/transpept-like"/>
</dbReference>
<dbReference type="EMBL" id="AEJC01000160">
    <property type="protein sequence ID" value="EKX67291.1"/>
    <property type="molecule type" value="Genomic_DNA"/>
</dbReference>
<protein>
    <submittedName>
        <fullName evidence="3">Beta-lactamase</fullName>
    </submittedName>
</protein>
<feature type="compositionally biased region" description="Polar residues" evidence="1">
    <location>
        <begin position="301"/>
        <end position="317"/>
    </location>
</feature>
<dbReference type="SUPFAM" id="SSF56601">
    <property type="entry name" value="beta-lactamase/transpeptidase-like"/>
    <property type="match status" value="1"/>
</dbReference>
<dbReference type="Gene3D" id="3.40.710.10">
    <property type="entry name" value="DD-peptidase/beta-lactamase superfamily"/>
    <property type="match status" value="1"/>
</dbReference>
<keyword evidence="4" id="KW-1185">Reference proteome</keyword>
<dbReference type="Proteomes" id="UP000010411">
    <property type="component" value="Unassembled WGS sequence"/>
</dbReference>
<name>L1L2M2_9ACTN</name>
<dbReference type="Pfam" id="PF00144">
    <property type="entry name" value="Beta-lactamase"/>
    <property type="match status" value="1"/>
</dbReference>
<dbReference type="InterPro" id="IPR001466">
    <property type="entry name" value="Beta-lactam-related"/>
</dbReference>
<evidence type="ECO:0000256" key="1">
    <source>
        <dbReference type="SAM" id="MobiDB-lite"/>
    </source>
</evidence>
<feature type="compositionally biased region" description="Pro residues" evidence="1">
    <location>
        <begin position="7"/>
        <end position="17"/>
    </location>
</feature>
<feature type="region of interest" description="Disordered" evidence="1">
    <location>
        <begin position="1"/>
        <end position="23"/>
    </location>
</feature>
<feature type="region of interest" description="Disordered" evidence="1">
    <location>
        <begin position="284"/>
        <end position="327"/>
    </location>
</feature>
<dbReference type="PANTHER" id="PTHR46825:SF7">
    <property type="entry name" value="D-ALANYL-D-ALANINE CARBOXYPEPTIDASE"/>
    <property type="match status" value="1"/>
</dbReference>
<comment type="caution">
    <text evidence="3">The sequence shown here is derived from an EMBL/GenBank/DDBJ whole genome shotgun (WGS) entry which is preliminary data.</text>
</comment>
<evidence type="ECO:0000259" key="2">
    <source>
        <dbReference type="Pfam" id="PF00144"/>
    </source>
</evidence>
<evidence type="ECO:0000313" key="3">
    <source>
        <dbReference type="EMBL" id="EKX67291.1"/>
    </source>
</evidence>
<feature type="domain" description="Beta-lactamase-related" evidence="2">
    <location>
        <begin position="117"/>
        <end position="443"/>
    </location>
</feature>
<proteinExistence type="predicted"/>
<gene>
    <name evidence="3" type="ORF">STRIP9103_03829</name>
</gene>
<dbReference type="AlphaFoldDB" id="L1L2M2"/>
<evidence type="ECO:0000313" key="4">
    <source>
        <dbReference type="Proteomes" id="UP000010411"/>
    </source>
</evidence>
<organism evidence="3 4">
    <name type="scientific">Streptomyces ipomoeae 91-03</name>
    <dbReference type="NCBI Taxonomy" id="698759"/>
    <lineage>
        <taxon>Bacteria</taxon>
        <taxon>Bacillati</taxon>
        <taxon>Actinomycetota</taxon>
        <taxon>Actinomycetes</taxon>
        <taxon>Kitasatosporales</taxon>
        <taxon>Streptomycetaceae</taxon>
        <taxon>Streptomyces</taxon>
    </lineage>
</organism>
<accession>L1L2M2</accession>
<dbReference type="InterPro" id="IPR050491">
    <property type="entry name" value="AmpC-like"/>
</dbReference>
<dbReference type="PATRIC" id="fig|698759.3.peg.2153"/>